<comment type="catalytic activity">
    <reaction evidence="1 18">
        <text>a 1,2-diacyl-sn-glycero-3-phosphocholine + H2O = a 2-acyl-sn-glycero-3-phosphocholine + a fatty acid + H(+)</text>
        <dbReference type="Rhea" id="RHEA:18689"/>
        <dbReference type="ChEBI" id="CHEBI:15377"/>
        <dbReference type="ChEBI" id="CHEBI:15378"/>
        <dbReference type="ChEBI" id="CHEBI:28868"/>
        <dbReference type="ChEBI" id="CHEBI:57643"/>
        <dbReference type="ChEBI" id="CHEBI:57875"/>
        <dbReference type="EC" id="3.1.1.32"/>
    </reaction>
</comment>
<evidence type="ECO:0000256" key="16">
    <source>
        <dbReference type="ARBA" id="ARBA00023136"/>
    </source>
</evidence>
<evidence type="ECO:0000256" key="1">
    <source>
        <dbReference type="ARBA" id="ARBA00000111"/>
    </source>
</evidence>
<evidence type="ECO:0000256" key="9">
    <source>
        <dbReference type="ARBA" id="ARBA00022692"/>
    </source>
</evidence>
<dbReference type="GO" id="GO:0016042">
    <property type="term" value="P:lipid catabolic process"/>
    <property type="evidence" value="ECO:0007669"/>
    <property type="project" value="UniProtKB-KW"/>
</dbReference>
<dbReference type="EC" id="3.1.1.4" evidence="6 18"/>
<dbReference type="Gene3D" id="2.40.230.10">
    <property type="entry name" value="Phospholipase A1"/>
    <property type="match status" value="1"/>
</dbReference>
<name>A0A0B7JJA7_9GAMM</name>
<evidence type="ECO:0000256" key="3">
    <source>
        <dbReference type="ARBA" id="ARBA00010525"/>
    </source>
</evidence>
<dbReference type="EMBL" id="PYNF01000017">
    <property type="protein sequence ID" value="PSU95872.1"/>
    <property type="molecule type" value="Genomic_DNA"/>
</dbReference>
<keyword evidence="8" id="KW-1134">Transmembrane beta strand</keyword>
<dbReference type="GO" id="GO:0009279">
    <property type="term" value="C:cell outer membrane"/>
    <property type="evidence" value="ECO:0007669"/>
    <property type="project" value="UniProtKB-SubCell"/>
</dbReference>
<organism evidence="19 20">
    <name type="scientific">Photobacterium kishitanii</name>
    <dbReference type="NCBI Taxonomy" id="318456"/>
    <lineage>
        <taxon>Bacteria</taxon>
        <taxon>Pseudomonadati</taxon>
        <taxon>Pseudomonadota</taxon>
        <taxon>Gammaproteobacteria</taxon>
        <taxon>Vibrionales</taxon>
        <taxon>Vibrionaceae</taxon>
        <taxon>Photobacterium</taxon>
    </lineage>
</organism>
<dbReference type="SUPFAM" id="SSF56931">
    <property type="entry name" value="Outer membrane phospholipase A (OMPLA)"/>
    <property type="match status" value="1"/>
</dbReference>
<reference evidence="19 20" key="1">
    <citation type="submission" date="2018-01" db="EMBL/GenBank/DDBJ databases">
        <title>Whole genome sequencing of Histamine producing bacteria.</title>
        <authorList>
            <person name="Butler K."/>
        </authorList>
    </citation>
    <scope>NUCLEOTIDE SEQUENCE [LARGE SCALE GENOMIC DNA]</scope>
    <source>
        <strain evidence="19 20">FS-7.2</strain>
    </source>
</reference>
<evidence type="ECO:0000256" key="13">
    <source>
        <dbReference type="ARBA" id="ARBA00022837"/>
    </source>
</evidence>
<keyword evidence="15 18" id="KW-0443">Lipid metabolism</keyword>
<dbReference type="eggNOG" id="COG2829">
    <property type="taxonomic scope" value="Bacteria"/>
</dbReference>
<keyword evidence="16" id="KW-0472">Membrane</keyword>
<dbReference type="InterPro" id="IPR003187">
    <property type="entry name" value="PLipase_A1"/>
</dbReference>
<comment type="subunit">
    <text evidence="4 18">Homodimer; dimerization is reversible, and the dimeric form is the active one.</text>
</comment>
<dbReference type="Proteomes" id="UP000241426">
    <property type="component" value="Unassembled WGS sequence"/>
</dbReference>
<keyword evidence="13 18" id="KW-0106">Calcium</keyword>
<keyword evidence="14 18" id="KW-0442">Lipid degradation</keyword>
<evidence type="ECO:0000256" key="12">
    <source>
        <dbReference type="ARBA" id="ARBA00022801"/>
    </source>
</evidence>
<feature type="signal peptide" evidence="18">
    <location>
        <begin position="1"/>
        <end position="31"/>
    </location>
</feature>
<comment type="similarity">
    <text evidence="3 18">Belongs to the phospholipase A1 family.</text>
</comment>
<evidence type="ECO:0000256" key="5">
    <source>
        <dbReference type="ARBA" id="ARBA00013179"/>
    </source>
</evidence>
<evidence type="ECO:0000256" key="10">
    <source>
        <dbReference type="ARBA" id="ARBA00022723"/>
    </source>
</evidence>
<dbReference type="GO" id="GO:0046872">
    <property type="term" value="F:metal ion binding"/>
    <property type="evidence" value="ECO:0007669"/>
    <property type="project" value="UniProtKB-KW"/>
</dbReference>
<evidence type="ECO:0000256" key="11">
    <source>
        <dbReference type="ARBA" id="ARBA00022729"/>
    </source>
</evidence>
<evidence type="ECO:0000313" key="19">
    <source>
        <dbReference type="EMBL" id="PSU95872.1"/>
    </source>
</evidence>
<keyword evidence="12 18" id="KW-0378">Hydrolase</keyword>
<dbReference type="GeneID" id="29945453"/>
<dbReference type="GO" id="GO:0008970">
    <property type="term" value="F:phospholipase A1 activity"/>
    <property type="evidence" value="ECO:0007669"/>
    <property type="project" value="UniProtKB-EC"/>
</dbReference>
<dbReference type="PANTHER" id="PTHR40457:SF1">
    <property type="entry name" value="PHOSPHOLIPASE A1"/>
    <property type="match status" value="1"/>
</dbReference>
<protein>
    <recommendedName>
        <fullName evidence="7 18">Phospholipase A1</fullName>
        <ecNumber evidence="5 18">3.1.1.32</ecNumber>
        <ecNumber evidence="6 18">3.1.1.4</ecNumber>
    </recommendedName>
    <alternativeName>
        <fullName evidence="18">Phosphatidylcholine 1-acylhydrolase</fullName>
    </alternativeName>
</protein>
<evidence type="ECO:0000256" key="8">
    <source>
        <dbReference type="ARBA" id="ARBA00022452"/>
    </source>
</evidence>
<evidence type="ECO:0000256" key="14">
    <source>
        <dbReference type="ARBA" id="ARBA00022963"/>
    </source>
</evidence>
<keyword evidence="17 18" id="KW-0998">Cell outer membrane</keyword>
<dbReference type="RefSeq" id="WP_054262171.1">
    <property type="nucleotide sequence ID" value="NZ_LN794353.1"/>
</dbReference>
<dbReference type="GO" id="GO:0004623">
    <property type="term" value="F:phospholipase A2 activity"/>
    <property type="evidence" value="ECO:0007669"/>
    <property type="project" value="UniProtKB-EC"/>
</dbReference>
<feature type="chain" id="PRO_5043056528" description="Phospholipase A1" evidence="18">
    <location>
        <begin position="32"/>
        <end position="292"/>
    </location>
</feature>
<evidence type="ECO:0000256" key="4">
    <source>
        <dbReference type="ARBA" id="ARBA00011702"/>
    </source>
</evidence>
<dbReference type="PANTHER" id="PTHR40457">
    <property type="entry name" value="PHOSPHOLIPASE A1"/>
    <property type="match status" value="1"/>
</dbReference>
<evidence type="ECO:0000256" key="15">
    <source>
        <dbReference type="ARBA" id="ARBA00023098"/>
    </source>
</evidence>
<dbReference type="InterPro" id="IPR036541">
    <property type="entry name" value="PLipase_A1_sf"/>
</dbReference>
<gene>
    <name evidence="19" type="ORF">C9J27_17205</name>
</gene>
<comment type="cofactor">
    <cofactor evidence="18">
        <name>Ca(2+)</name>
        <dbReference type="ChEBI" id="CHEBI:29108"/>
    </cofactor>
    <text evidence="18">Binds 1 Ca(2+) ion per monomer. In the dimeric form the Ca(2+) is bound by different amino acids with binding of each Ca(2+) shared with ligands coming from each monomer. The Ca(2+) ion may have a role in catalysis.</text>
</comment>
<accession>A0A0B7JJA7</accession>
<proteinExistence type="inferred from homology"/>
<evidence type="ECO:0000313" key="20">
    <source>
        <dbReference type="Proteomes" id="UP000241426"/>
    </source>
</evidence>
<comment type="function">
    <text evidence="18">Hydrolysis of phosphatidylcholine with phospholipase A2 (EC 3.1.1.4) and phospholipase A1 (EC 3.1.1.32) activities.</text>
</comment>
<evidence type="ECO:0000256" key="7">
    <source>
        <dbReference type="ARBA" id="ARBA00021726"/>
    </source>
</evidence>
<keyword evidence="11 18" id="KW-0732">Signal</keyword>
<evidence type="ECO:0000256" key="2">
    <source>
        <dbReference type="ARBA" id="ARBA00001604"/>
    </source>
</evidence>
<dbReference type="EC" id="3.1.1.32" evidence="5 18"/>
<evidence type="ECO:0000256" key="18">
    <source>
        <dbReference type="RuleBase" id="RU366027"/>
    </source>
</evidence>
<comment type="subcellular location">
    <subcellularLocation>
        <location evidence="18">Cell outer membrane</location>
        <topology evidence="18">Multi-pass membrane protein</topology>
    </subcellularLocation>
    <text evidence="18">One of the very few enzymes located there.</text>
</comment>
<sequence length="292" mass="33609">MTNIRQKQSSQKILLASLFIATSGYASHAYADESTSSTINNSLNYSSDNALLLEQYKDNFVLPFYYTQSPNYKEYQSVIPDDGKLSKYNVNFQISLKYRLLSGILYDNDQLFFAYTQRSNWQAYASSAFFRDTEYEPSVFWTFPTETTYSNNFHYAGSTLGLVHQSNGRGGEQERSWNRAFIDMTFKKDALTLSIKPWARLDFGAKDYNKDITNYLGYGRVSMNWNIDGKTMITFTVRNALESGFSRGYEKVTLNFPIYKRLRGYLMFESGYGISISDYNHYDNAGGIGFSF</sequence>
<accession>A0A2T3KEK6</accession>
<keyword evidence="9" id="KW-0812">Transmembrane</keyword>
<evidence type="ECO:0000256" key="17">
    <source>
        <dbReference type="ARBA" id="ARBA00023237"/>
    </source>
</evidence>
<keyword evidence="10 18" id="KW-0479">Metal-binding</keyword>
<evidence type="ECO:0000256" key="6">
    <source>
        <dbReference type="ARBA" id="ARBA00013278"/>
    </source>
</evidence>
<dbReference type="PRINTS" id="PR01486">
    <property type="entry name" value="PHPHLIPASEA1"/>
</dbReference>
<comment type="caution">
    <text evidence="19">The sequence shown here is derived from an EMBL/GenBank/DDBJ whole genome shotgun (WGS) entry which is preliminary data.</text>
</comment>
<dbReference type="Pfam" id="PF02253">
    <property type="entry name" value="PLA1"/>
    <property type="match status" value="1"/>
</dbReference>
<comment type="catalytic activity">
    <reaction evidence="2 18">
        <text>a 1,2-diacyl-sn-glycero-3-phosphocholine + H2O = a 1-acyl-sn-glycero-3-phosphocholine + a fatty acid + H(+)</text>
        <dbReference type="Rhea" id="RHEA:15801"/>
        <dbReference type="ChEBI" id="CHEBI:15377"/>
        <dbReference type="ChEBI" id="CHEBI:15378"/>
        <dbReference type="ChEBI" id="CHEBI:28868"/>
        <dbReference type="ChEBI" id="CHEBI:57643"/>
        <dbReference type="ChEBI" id="CHEBI:58168"/>
        <dbReference type="EC" id="3.1.1.4"/>
    </reaction>
</comment>
<dbReference type="AlphaFoldDB" id="A0A0B7JJA7"/>